<keyword evidence="2" id="KW-1185">Reference proteome</keyword>
<organism evidence="1 2">
    <name type="scientific">Scytonema hofmannii PCC 7110</name>
    <dbReference type="NCBI Taxonomy" id="128403"/>
    <lineage>
        <taxon>Bacteria</taxon>
        <taxon>Bacillati</taxon>
        <taxon>Cyanobacteriota</taxon>
        <taxon>Cyanophyceae</taxon>
        <taxon>Nostocales</taxon>
        <taxon>Scytonemataceae</taxon>
        <taxon>Scytonema</taxon>
    </lineage>
</organism>
<accession>A0A139X5S7</accession>
<protein>
    <submittedName>
        <fullName evidence="1">Uncharacterized protein</fullName>
    </submittedName>
</protein>
<reference evidence="1 2" key="1">
    <citation type="journal article" date="2013" name="Genome Biol. Evol.">
        <title>Genomes of Stigonematalean cyanobacteria (subsection V) and the evolution of oxygenic photosynthesis from prokaryotes to plastids.</title>
        <authorList>
            <person name="Dagan T."/>
            <person name="Roettger M."/>
            <person name="Stucken K."/>
            <person name="Landan G."/>
            <person name="Koch R."/>
            <person name="Major P."/>
            <person name="Gould S.B."/>
            <person name="Goremykin V.V."/>
            <person name="Rippka R."/>
            <person name="Tandeau de Marsac N."/>
            <person name="Gugger M."/>
            <person name="Lockhart P.J."/>
            <person name="Allen J.F."/>
            <person name="Brune I."/>
            <person name="Maus I."/>
            <person name="Puhler A."/>
            <person name="Martin W.F."/>
        </authorList>
    </citation>
    <scope>NUCLEOTIDE SEQUENCE [LARGE SCALE GENOMIC DNA]</scope>
    <source>
        <strain evidence="1 2">PCC 7110</strain>
    </source>
</reference>
<sequence length="173" mass="19846">MIALHERDSKNSVDATQEETLYAETVEKVDPRLTQHQYSSPQNILATARKNGLNAALYKTEEIRLSDLADGQEQQLKDFVDTQSPTVVDRAQLIKLLDSGWLQVLTYADRDQEKKHWLLLRKQGSSYYLYDTGRGVNQEVVKIDDILAFDQLFEINKPNNDEYCFLGVAIHLT</sequence>
<comment type="caution">
    <text evidence="1">The sequence shown here is derived from an EMBL/GenBank/DDBJ whole genome shotgun (WGS) entry which is preliminary data.</text>
</comment>
<gene>
    <name evidence="1" type="ORF">WA1_29095</name>
</gene>
<proteinExistence type="predicted"/>
<evidence type="ECO:0000313" key="2">
    <source>
        <dbReference type="Proteomes" id="UP000076925"/>
    </source>
</evidence>
<evidence type="ECO:0000313" key="1">
    <source>
        <dbReference type="EMBL" id="KYC40016.1"/>
    </source>
</evidence>
<dbReference type="EMBL" id="ANNX02000031">
    <property type="protein sequence ID" value="KYC40016.1"/>
    <property type="molecule type" value="Genomic_DNA"/>
</dbReference>
<dbReference type="AlphaFoldDB" id="A0A139X5S7"/>
<dbReference type="Proteomes" id="UP000076925">
    <property type="component" value="Unassembled WGS sequence"/>
</dbReference>
<name>A0A139X5S7_9CYAN</name>